<gene>
    <name evidence="9" type="ORF">GGQ59_001949</name>
</gene>
<dbReference type="PRINTS" id="PR00416">
    <property type="entry name" value="EUTPISMRASEI"/>
</dbReference>
<name>A0A840I4W9_9PROT</name>
<protein>
    <recommendedName>
        <fullName evidence="3">DNA topoisomerase</fullName>
        <ecNumber evidence="3">5.6.2.1</ecNumber>
    </recommendedName>
</protein>
<keyword evidence="10" id="KW-1185">Reference proteome</keyword>
<dbReference type="EMBL" id="JACHOB010000004">
    <property type="protein sequence ID" value="MBB4659412.1"/>
    <property type="molecule type" value="Genomic_DNA"/>
</dbReference>
<organism evidence="9 10">
    <name type="scientific">Parvularcula dongshanensis</name>
    <dbReference type="NCBI Taxonomy" id="1173995"/>
    <lineage>
        <taxon>Bacteria</taxon>
        <taxon>Pseudomonadati</taxon>
        <taxon>Pseudomonadota</taxon>
        <taxon>Alphaproteobacteria</taxon>
        <taxon>Parvularculales</taxon>
        <taxon>Parvularculaceae</taxon>
        <taxon>Parvularcula</taxon>
    </lineage>
</organism>
<dbReference type="InterPro" id="IPR001631">
    <property type="entry name" value="TopoI"/>
</dbReference>
<feature type="domain" description="DNA topoisomerase IB N-terminal" evidence="8">
    <location>
        <begin position="38"/>
        <end position="86"/>
    </location>
</feature>
<dbReference type="InterPro" id="IPR011010">
    <property type="entry name" value="DNA_brk_join_enz"/>
</dbReference>
<evidence type="ECO:0000259" key="8">
    <source>
        <dbReference type="Pfam" id="PF21338"/>
    </source>
</evidence>
<dbReference type="RefSeq" id="WP_183818002.1">
    <property type="nucleotide sequence ID" value="NZ_JACHOB010000004.1"/>
</dbReference>
<reference evidence="9 10" key="1">
    <citation type="submission" date="2020-08" db="EMBL/GenBank/DDBJ databases">
        <title>Genomic Encyclopedia of Type Strains, Phase IV (KMG-IV): sequencing the most valuable type-strain genomes for metagenomic binning, comparative biology and taxonomic classification.</title>
        <authorList>
            <person name="Goeker M."/>
        </authorList>
    </citation>
    <scope>NUCLEOTIDE SEQUENCE [LARGE SCALE GENOMIC DNA]</scope>
    <source>
        <strain evidence="9 10">DSM 102850</strain>
    </source>
</reference>
<proteinExistence type="inferred from homology"/>
<comment type="caution">
    <text evidence="9">The sequence shown here is derived from an EMBL/GenBank/DDBJ whole genome shotgun (WGS) entry which is preliminary data.</text>
</comment>
<evidence type="ECO:0000313" key="9">
    <source>
        <dbReference type="EMBL" id="MBB4659412.1"/>
    </source>
</evidence>
<dbReference type="Proteomes" id="UP000563524">
    <property type="component" value="Unassembled WGS sequence"/>
</dbReference>
<dbReference type="Gene3D" id="3.90.15.10">
    <property type="entry name" value="Topoisomerase I, Chain A, domain 3"/>
    <property type="match status" value="1"/>
</dbReference>
<feature type="domain" description="DNA topoisomerase I catalytic core eukaryotic-type" evidence="7">
    <location>
        <begin position="99"/>
        <end position="261"/>
    </location>
</feature>
<dbReference type="InterPro" id="IPR014711">
    <property type="entry name" value="TopoI_cat_a-hlx-sub_euk"/>
</dbReference>
<dbReference type="PROSITE" id="PS52038">
    <property type="entry name" value="TOPO_IB_2"/>
    <property type="match status" value="1"/>
</dbReference>
<evidence type="ECO:0000256" key="5">
    <source>
        <dbReference type="ARBA" id="ARBA00023125"/>
    </source>
</evidence>
<dbReference type="InterPro" id="IPR049331">
    <property type="entry name" value="Top1B_N_bact"/>
</dbReference>
<accession>A0A840I4W9</accession>
<evidence type="ECO:0000259" key="7">
    <source>
        <dbReference type="Pfam" id="PF01028"/>
    </source>
</evidence>
<sequence length="338" mass="37616">MSETADAEAEARAHARAAGLRYSSDGEPGIKRVRRGRGFSYYGPDESLLTTGPDRERCEALAIPPAYEDVWICVDARGHLQATGRDARSRKTYRYHDDWRSFRDTVKFEGLSAFGGRLGRAREQAEAARRKRGLKKERLLGAVFHLLDHHALRVGNEAYAQENESFGATTLRHEHVAGDVVHFPAKHGREVEVEIDDARFARLVRKLSDLPGQALFQYQDEGGTLHRLHSHDVNDYLEEVFGTPVTAKQFRTWAGSLAAFERGAQDGAGIGDAVEAAAARLQNTKAVARKAYVHPAIIEAVREGSLPEAVRALRPKVGKRKNLTRTEALFLRWLDEAG</sequence>
<dbReference type="GO" id="GO:0006265">
    <property type="term" value="P:DNA topological change"/>
    <property type="evidence" value="ECO:0007669"/>
    <property type="project" value="InterPro"/>
</dbReference>
<keyword evidence="6 9" id="KW-0413">Isomerase</keyword>
<evidence type="ECO:0000256" key="6">
    <source>
        <dbReference type="ARBA" id="ARBA00023235"/>
    </source>
</evidence>
<dbReference type="AlphaFoldDB" id="A0A840I4W9"/>
<dbReference type="GO" id="GO:0003677">
    <property type="term" value="F:DNA binding"/>
    <property type="evidence" value="ECO:0007669"/>
    <property type="project" value="UniProtKB-KW"/>
</dbReference>
<keyword evidence="4" id="KW-0799">Topoisomerase</keyword>
<evidence type="ECO:0000256" key="2">
    <source>
        <dbReference type="ARBA" id="ARBA00006645"/>
    </source>
</evidence>
<dbReference type="SUPFAM" id="SSF55869">
    <property type="entry name" value="DNA topoisomerase I domain"/>
    <property type="match status" value="1"/>
</dbReference>
<evidence type="ECO:0000313" key="10">
    <source>
        <dbReference type="Proteomes" id="UP000563524"/>
    </source>
</evidence>
<dbReference type="InterPro" id="IPR035447">
    <property type="entry name" value="DNA_topo_I_N_sf"/>
</dbReference>
<evidence type="ECO:0000256" key="3">
    <source>
        <dbReference type="ARBA" id="ARBA00012891"/>
    </source>
</evidence>
<dbReference type="Pfam" id="PF01028">
    <property type="entry name" value="Topoisom_I"/>
    <property type="match status" value="1"/>
</dbReference>
<dbReference type="InterPro" id="IPR013500">
    <property type="entry name" value="TopoI_cat_euk"/>
</dbReference>
<evidence type="ECO:0000256" key="4">
    <source>
        <dbReference type="ARBA" id="ARBA00023029"/>
    </source>
</evidence>
<dbReference type="SUPFAM" id="SSF56349">
    <property type="entry name" value="DNA breaking-rejoining enzymes"/>
    <property type="match status" value="1"/>
</dbReference>
<dbReference type="Gene3D" id="1.10.132.120">
    <property type="match status" value="1"/>
</dbReference>
<dbReference type="Pfam" id="PF21338">
    <property type="entry name" value="Top1B_N_bact"/>
    <property type="match status" value="1"/>
</dbReference>
<dbReference type="GO" id="GO:0003917">
    <property type="term" value="F:DNA topoisomerase type I (single strand cut, ATP-independent) activity"/>
    <property type="evidence" value="ECO:0007669"/>
    <property type="project" value="UniProtKB-EC"/>
</dbReference>
<comment type="similarity">
    <text evidence="2">Belongs to the type IB topoisomerase family.</text>
</comment>
<comment type="catalytic activity">
    <reaction evidence="1">
        <text>ATP-independent breakage of single-stranded DNA, followed by passage and rejoining.</text>
        <dbReference type="EC" id="5.6.2.1"/>
    </reaction>
</comment>
<dbReference type="EC" id="5.6.2.1" evidence="3"/>
<keyword evidence="5" id="KW-0238">DNA-binding</keyword>
<dbReference type="Gene3D" id="3.30.66.10">
    <property type="entry name" value="DNA topoisomerase I domain"/>
    <property type="match status" value="1"/>
</dbReference>
<evidence type="ECO:0000256" key="1">
    <source>
        <dbReference type="ARBA" id="ARBA00000213"/>
    </source>
</evidence>